<dbReference type="AlphaFoldDB" id="C7J680"/>
<sequence length="54" mass="5943">MEKKELLGVRKSPPLTKRRRKVTAGGAGGGSMAKAIAAYLAPRRLREQVLPIKW</sequence>
<gene>
    <name evidence="2" type="ordered locus">Os08g0444440</name>
</gene>
<accession>C7J680</accession>
<dbReference type="KEGG" id="dosa:Os08g0444440"/>
<organism evidence="2 3">
    <name type="scientific">Oryza sativa subsp. japonica</name>
    <name type="common">Rice</name>
    <dbReference type="NCBI Taxonomy" id="39947"/>
    <lineage>
        <taxon>Eukaryota</taxon>
        <taxon>Viridiplantae</taxon>
        <taxon>Streptophyta</taxon>
        <taxon>Embryophyta</taxon>
        <taxon>Tracheophyta</taxon>
        <taxon>Spermatophyta</taxon>
        <taxon>Magnoliopsida</taxon>
        <taxon>Liliopsida</taxon>
        <taxon>Poales</taxon>
        <taxon>Poaceae</taxon>
        <taxon>BOP clade</taxon>
        <taxon>Oryzoideae</taxon>
        <taxon>Oryzeae</taxon>
        <taxon>Oryzinae</taxon>
        <taxon>Oryza</taxon>
        <taxon>Oryza sativa</taxon>
    </lineage>
</organism>
<evidence type="ECO:0000313" key="3">
    <source>
        <dbReference type="Proteomes" id="UP000000763"/>
    </source>
</evidence>
<evidence type="ECO:0000313" key="2">
    <source>
        <dbReference type="EMBL" id="BAH94329.1"/>
    </source>
</evidence>
<reference evidence="3" key="2">
    <citation type="journal article" date="2008" name="Nucleic Acids Res.">
        <title>The rice annotation project database (RAP-DB): 2008 update.</title>
        <authorList>
            <consortium name="The rice annotation project (RAP)"/>
        </authorList>
    </citation>
    <scope>GENOME REANNOTATION</scope>
    <source>
        <strain evidence="3">cv. Nipponbare</strain>
    </source>
</reference>
<reference evidence="2 3" key="1">
    <citation type="journal article" date="2005" name="Nature">
        <title>The map-based sequence of the rice genome.</title>
        <authorList>
            <consortium name="International rice genome sequencing project (IRGSP)"/>
            <person name="Matsumoto T."/>
            <person name="Wu J."/>
            <person name="Kanamori H."/>
            <person name="Katayose Y."/>
            <person name="Fujisawa M."/>
            <person name="Namiki N."/>
            <person name="Mizuno H."/>
            <person name="Yamamoto K."/>
            <person name="Antonio B.A."/>
            <person name="Baba T."/>
            <person name="Sakata K."/>
            <person name="Nagamura Y."/>
            <person name="Aoki H."/>
            <person name="Arikawa K."/>
            <person name="Arita K."/>
            <person name="Bito T."/>
            <person name="Chiden Y."/>
            <person name="Fujitsuka N."/>
            <person name="Fukunaka R."/>
            <person name="Hamada M."/>
            <person name="Harada C."/>
            <person name="Hayashi A."/>
            <person name="Hijishita S."/>
            <person name="Honda M."/>
            <person name="Hosokawa S."/>
            <person name="Ichikawa Y."/>
            <person name="Idonuma A."/>
            <person name="Iijima M."/>
            <person name="Ikeda M."/>
            <person name="Ikeno M."/>
            <person name="Ito K."/>
            <person name="Ito S."/>
            <person name="Ito T."/>
            <person name="Ito Y."/>
            <person name="Ito Y."/>
            <person name="Iwabuchi A."/>
            <person name="Kamiya K."/>
            <person name="Karasawa W."/>
            <person name="Kurita K."/>
            <person name="Katagiri S."/>
            <person name="Kikuta A."/>
            <person name="Kobayashi H."/>
            <person name="Kobayashi N."/>
            <person name="Machita K."/>
            <person name="Maehara T."/>
            <person name="Masukawa M."/>
            <person name="Mizubayashi T."/>
            <person name="Mukai Y."/>
            <person name="Nagasaki H."/>
            <person name="Nagata Y."/>
            <person name="Naito S."/>
            <person name="Nakashima M."/>
            <person name="Nakama Y."/>
            <person name="Nakamichi Y."/>
            <person name="Nakamura M."/>
            <person name="Meguro A."/>
            <person name="Negishi M."/>
            <person name="Ohta I."/>
            <person name="Ohta T."/>
            <person name="Okamoto M."/>
            <person name="Ono N."/>
            <person name="Saji S."/>
            <person name="Sakaguchi M."/>
            <person name="Sakai K."/>
            <person name="Shibata M."/>
            <person name="Shimokawa T."/>
            <person name="Song J."/>
            <person name="Takazaki Y."/>
            <person name="Terasawa K."/>
            <person name="Tsugane M."/>
            <person name="Tsuji K."/>
            <person name="Ueda S."/>
            <person name="Waki K."/>
            <person name="Yamagata H."/>
            <person name="Yamamoto M."/>
            <person name="Yamamoto S."/>
            <person name="Yamane H."/>
            <person name="Yoshiki S."/>
            <person name="Yoshihara R."/>
            <person name="Yukawa K."/>
            <person name="Zhong H."/>
            <person name="Yano M."/>
            <person name="Yuan Q."/>
            <person name="Ouyang S."/>
            <person name="Liu J."/>
            <person name="Jones K.M."/>
            <person name="Gansberger K."/>
            <person name="Moffat K."/>
            <person name="Hill J."/>
            <person name="Bera J."/>
            <person name="Fadrosh D."/>
            <person name="Jin S."/>
            <person name="Johri S."/>
            <person name="Kim M."/>
            <person name="Overton L."/>
            <person name="Reardon M."/>
            <person name="Tsitrin T."/>
            <person name="Vuong H."/>
            <person name="Weaver B."/>
            <person name="Ciecko A."/>
            <person name="Tallon L."/>
            <person name="Jackson J."/>
            <person name="Pai G."/>
            <person name="Aken S.V."/>
            <person name="Utterback T."/>
            <person name="Reidmuller S."/>
            <person name="Feldblyum T."/>
            <person name="Hsiao J."/>
            <person name="Zismann V."/>
            <person name="Iobst S."/>
            <person name="de Vazeille A.R."/>
            <person name="Buell C.R."/>
            <person name="Ying K."/>
            <person name="Li Y."/>
            <person name="Lu T."/>
            <person name="Huang Y."/>
            <person name="Zhao Q."/>
            <person name="Feng Q."/>
            <person name="Zhang L."/>
            <person name="Zhu J."/>
            <person name="Weng Q."/>
            <person name="Mu J."/>
            <person name="Lu Y."/>
            <person name="Fan D."/>
            <person name="Liu Y."/>
            <person name="Guan J."/>
            <person name="Zhang Y."/>
            <person name="Yu S."/>
            <person name="Liu X."/>
            <person name="Zhang Y."/>
            <person name="Hong G."/>
            <person name="Han B."/>
            <person name="Choisne N."/>
            <person name="Demange N."/>
            <person name="Orjeda G."/>
            <person name="Samain S."/>
            <person name="Cattolico L."/>
            <person name="Pelletier E."/>
            <person name="Couloux A."/>
            <person name="Segurens B."/>
            <person name="Wincker P."/>
            <person name="D'Hont A."/>
            <person name="Scarpelli C."/>
            <person name="Weissenbach J."/>
            <person name="Salanoubat M."/>
            <person name="Quetier F."/>
            <person name="Yu Y."/>
            <person name="Kim H.R."/>
            <person name="Rambo T."/>
            <person name="Currie J."/>
            <person name="Collura K."/>
            <person name="Luo M."/>
            <person name="Yang T."/>
            <person name="Ammiraju J.S.S."/>
            <person name="Engler F."/>
            <person name="Soderlund C."/>
            <person name="Wing R.A."/>
            <person name="Palmer L.E."/>
            <person name="de la Bastide M."/>
            <person name="Spiegel L."/>
            <person name="Nascimento L."/>
            <person name="Zutavern T."/>
            <person name="O'Shaughnessy A."/>
            <person name="Dike S."/>
            <person name="Dedhia N."/>
            <person name="Preston R."/>
            <person name="Balija V."/>
            <person name="McCombie W.R."/>
            <person name="Chow T."/>
            <person name="Chen H."/>
            <person name="Chung M."/>
            <person name="Chen C."/>
            <person name="Shaw J."/>
            <person name="Wu H."/>
            <person name="Hsiao K."/>
            <person name="Chao Y."/>
            <person name="Chu M."/>
            <person name="Cheng C."/>
            <person name="Hour A."/>
            <person name="Lee P."/>
            <person name="Lin S."/>
            <person name="Lin Y."/>
            <person name="Liou J."/>
            <person name="Liu S."/>
            <person name="Hsing Y."/>
            <person name="Raghuvanshi S."/>
            <person name="Mohanty A."/>
            <person name="Bharti A.K."/>
            <person name="Gaur A."/>
            <person name="Gupta V."/>
            <person name="Kumar D."/>
            <person name="Ravi V."/>
            <person name="Vij S."/>
            <person name="Kapur A."/>
            <person name="Khurana P."/>
            <person name="Khurana P."/>
            <person name="Khurana J.P."/>
            <person name="Tyagi A.K."/>
            <person name="Gaikwad K."/>
            <person name="Singh A."/>
            <person name="Dalal V."/>
            <person name="Srivastava S."/>
            <person name="Dixit A."/>
            <person name="Pal A.K."/>
            <person name="Ghazi I.A."/>
            <person name="Yadav M."/>
            <person name="Pandit A."/>
            <person name="Bhargava A."/>
            <person name="Sureshbabu K."/>
            <person name="Batra K."/>
            <person name="Sharma T.R."/>
            <person name="Mohapatra T."/>
            <person name="Singh N.K."/>
            <person name="Messing J."/>
            <person name="Nelson A.B."/>
            <person name="Fuks G."/>
            <person name="Kavchok S."/>
            <person name="Keizer G."/>
            <person name="Linton E."/>
            <person name="Llaca V."/>
            <person name="Song R."/>
            <person name="Tanyolac B."/>
            <person name="Young S."/>
            <person name="Ho-Il K."/>
            <person name="Hahn J.H."/>
            <person name="Sangsakoo G."/>
            <person name="Vanavichit A."/>
            <person name="de Mattos Luiz.A.T."/>
            <person name="Zimmer P.D."/>
            <person name="Malone G."/>
            <person name="Dellagostin O."/>
            <person name="de Oliveira A.C."/>
            <person name="Bevan M."/>
            <person name="Bancroft I."/>
            <person name="Minx P."/>
            <person name="Cordum H."/>
            <person name="Wilson R."/>
            <person name="Cheng Z."/>
            <person name="Jin W."/>
            <person name="Jiang J."/>
            <person name="Leong S.A."/>
            <person name="Iwama H."/>
            <person name="Gojobori T."/>
            <person name="Itoh T."/>
            <person name="Niimura Y."/>
            <person name="Fujii Y."/>
            <person name="Habara T."/>
            <person name="Sakai H."/>
            <person name="Sato Y."/>
            <person name="Wilson G."/>
            <person name="Kumar K."/>
            <person name="McCouch S."/>
            <person name="Juretic N."/>
            <person name="Hoen D."/>
            <person name="Wright S."/>
            <person name="Bruskiewich R."/>
            <person name="Bureau T."/>
            <person name="Miyao A."/>
            <person name="Hirochika H."/>
            <person name="Nishikawa T."/>
            <person name="Kadowaki K."/>
            <person name="Sugiura M."/>
            <person name="Burr B."/>
            <person name="Sasaki T."/>
        </authorList>
    </citation>
    <scope>NUCLEOTIDE SEQUENCE [LARGE SCALE GENOMIC DNA]</scope>
    <source>
        <strain evidence="3">cv. Nipponbare</strain>
    </source>
</reference>
<feature type="region of interest" description="Disordered" evidence="1">
    <location>
        <begin position="1"/>
        <end position="30"/>
    </location>
</feature>
<protein>
    <submittedName>
        <fullName evidence="2">Os08g0444440 protein</fullName>
    </submittedName>
</protein>
<dbReference type="EMBL" id="AP008214">
    <property type="protein sequence ID" value="BAH94329.1"/>
    <property type="molecule type" value="Genomic_DNA"/>
</dbReference>
<evidence type="ECO:0000256" key="1">
    <source>
        <dbReference type="SAM" id="MobiDB-lite"/>
    </source>
</evidence>
<name>C7J680_ORYSJ</name>
<proteinExistence type="predicted"/>
<dbReference type="Proteomes" id="UP000000763">
    <property type="component" value="Chromosome 8"/>
</dbReference>